<keyword evidence="4" id="KW-1185">Reference proteome</keyword>
<sequence length="851" mass="95651">MSDNAVKEAEEQSKTTLNKCRKKLEKKSQQLAEYLETINIMQQAMEASQDEERSLRAHIEDLERQLQVSSDNFSVLTDKSHTMKEKLNSALKQNQELFELHKGYKNKSEETIQEIRGEKQREQSMRELIDRQLTGFRDKMKERVRQVEQQSQEECHSMKEKMQRLQQQAEEKDVQAKRETEITDKLIKELAESRKTLSSVEDVQTQMSKMFNILDERHRDDRLELVMLAQEDSKVKFENVTEQMESLRGLLIPQCEAVSSLSNRQDEGMSKIVSTLETMCEGQKANGQTVEVLGKDLRGLINEMLQHLETRDDDLTQQLEQKRGENATLQGVVDKGQQERETLQRQLLEANATRKAQEDRIQELVQTVHKLQAQPQGNPEAELRSQALVAENDDLKAQLATKASSISNLQNQLNRSKESHKAEVDSLSKEISKLNLLMYEKDEVSRTATEKAVATAQEEHQAELERIREEMQARLQEARDARKSAVHDLDETRKKLEALEASKEGNERESNKISALQTAVDEAEGRNRKLVQDLHGMEAKLSAQNQSFESIGKWASGKVEAQGLALNLGKIWEDASADGDDAKRWTVFLETLILELMQHASVREALPATVALPPAPTPAPAPAPVNTYSRAQPMPNGLRPLLPTLPRLEPVKQYAPQVDAFRTPSHQLPGPGLDDTKRATVMSPHFDVLTPVPPSVEQEKSRRRGGMQQPKSIIKRITRSTPHASELIAGQDIDLASLSPRSGKSSKRPRKADEPAPEADSVSLPVPHNPDPDPIEDEDNAPQPKKARTQKPKTPSGSRRGRGASSQAKQQTPRSGLAARGVVHGRLPPGVPGILRDRHPLPSEPKHLSQP</sequence>
<dbReference type="Proteomes" id="UP001174691">
    <property type="component" value="Unassembled WGS sequence"/>
</dbReference>
<gene>
    <name evidence="3" type="ORF">NKR19_g1297</name>
</gene>
<dbReference type="PANTHER" id="PTHR23159:SF31">
    <property type="entry name" value="CENTROSOME-ASSOCIATED PROTEIN CEP250 ISOFORM X1"/>
    <property type="match status" value="1"/>
</dbReference>
<evidence type="ECO:0000256" key="2">
    <source>
        <dbReference type="SAM" id="MobiDB-lite"/>
    </source>
</evidence>
<comment type="caution">
    <text evidence="3">The sequence shown here is derived from an EMBL/GenBank/DDBJ whole genome shotgun (WGS) entry which is preliminary data.</text>
</comment>
<reference evidence="3" key="1">
    <citation type="submission" date="2022-07" db="EMBL/GenBank/DDBJ databases">
        <title>Fungi with potential for degradation of polypropylene.</title>
        <authorList>
            <person name="Gostincar C."/>
        </authorList>
    </citation>
    <scope>NUCLEOTIDE SEQUENCE</scope>
    <source>
        <strain evidence="3">EXF-13287</strain>
    </source>
</reference>
<protein>
    <submittedName>
        <fullName evidence="3">Uncharacterized protein</fullName>
    </submittedName>
</protein>
<evidence type="ECO:0000313" key="3">
    <source>
        <dbReference type="EMBL" id="KAJ9162376.1"/>
    </source>
</evidence>
<evidence type="ECO:0000256" key="1">
    <source>
        <dbReference type="SAM" id="Coils"/>
    </source>
</evidence>
<evidence type="ECO:0000313" key="4">
    <source>
        <dbReference type="Proteomes" id="UP001174691"/>
    </source>
</evidence>
<feature type="compositionally biased region" description="Basic and acidic residues" evidence="2">
    <location>
        <begin position="835"/>
        <end position="851"/>
    </location>
</feature>
<organism evidence="3 4">
    <name type="scientific">Coniochaeta hoffmannii</name>
    <dbReference type="NCBI Taxonomy" id="91930"/>
    <lineage>
        <taxon>Eukaryota</taxon>
        <taxon>Fungi</taxon>
        <taxon>Dikarya</taxon>
        <taxon>Ascomycota</taxon>
        <taxon>Pezizomycotina</taxon>
        <taxon>Sordariomycetes</taxon>
        <taxon>Sordariomycetidae</taxon>
        <taxon>Coniochaetales</taxon>
        <taxon>Coniochaetaceae</taxon>
        <taxon>Coniochaeta</taxon>
    </lineage>
</organism>
<accession>A0AA38SCU7</accession>
<dbReference type="PANTHER" id="PTHR23159">
    <property type="entry name" value="CENTROSOMAL PROTEIN 2"/>
    <property type="match status" value="1"/>
</dbReference>
<dbReference type="AlphaFoldDB" id="A0AA38SCU7"/>
<feature type="coiled-coil region" evidence="1">
    <location>
        <begin position="305"/>
        <end position="540"/>
    </location>
</feature>
<dbReference type="EMBL" id="JANBVN010000012">
    <property type="protein sequence ID" value="KAJ9162376.1"/>
    <property type="molecule type" value="Genomic_DNA"/>
</dbReference>
<feature type="coiled-coil region" evidence="1">
    <location>
        <begin position="105"/>
        <end position="182"/>
    </location>
</feature>
<feature type="coiled-coil region" evidence="1">
    <location>
        <begin position="17"/>
        <end position="79"/>
    </location>
</feature>
<name>A0AA38SCU7_9PEZI</name>
<feature type="region of interest" description="Disordered" evidence="2">
    <location>
        <begin position="686"/>
        <end position="851"/>
    </location>
</feature>
<keyword evidence="1" id="KW-0175">Coiled coil</keyword>
<proteinExistence type="predicted"/>